<dbReference type="PANTHER" id="PTHR30250">
    <property type="entry name" value="PST FAMILY PREDICTED COLANIC ACID TRANSPORTER"/>
    <property type="match status" value="1"/>
</dbReference>
<dbReference type="Pfam" id="PF13440">
    <property type="entry name" value="Polysacc_synt_3"/>
    <property type="match status" value="1"/>
</dbReference>
<feature type="transmembrane region" description="Helical" evidence="6">
    <location>
        <begin position="234"/>
        <end position="254"/>
    </location>
</feature>
<feature type="transmembrane region" description="Helical" evidence="6">
    <location>
        <begin position="29"/>
        <end position="56"/>
    </location>
</feature>
<dbReference type="GO" id="GO:0005886">
    <property type="term" value="C:plasma membrane"/>
    <property type="evidence" value="ECO:0007669"/>
    <property type="project" value="UniProtKB-SubCell"/>
</dbReference>
<dbReference type="PANTHER" id="PTHR30250:SF11">
    <property type="entry name" value="O-ANTIGEN TRANSPORTER-RELATED"/>
    <property type="match status" value="1"/>
</dbReference>
<evidence type="ECO:0000256" key="5">
    <source>
        <dbReference type="ARBA" id="ARBA00023136"/>
    </source>
</evidence>
<evidence type="ECO:0000256" key="1">
    <source>
        <dbReference type="ARBA" id="ARBA00004651"/>
    </source>
</evidence>
<feature type="transmembrane region" description="Helical" evidence="6">
    <location>
        <begin position="339"/>
        <end position="361"/>
    </location>
</feature>
<feature type="transmembrane region" description="Helical" evidence="6">
    <location>
        <begin position="103"/>
        <end position="121"/>
    </location>
</feature>
<feature type="transmembrane region" description="Helical" evidence="6">
    <location>
        <begin position="204"/>
        <end position="228"/>
    </location>
</feature>
<feature type="transmembrane region" description="Helical" evidence="6">
    <location>
        <begin position="68"/>
        <end position="91"/>
    </location>
</feature>
<feature type="transmembrane region" description="Helical" evidence="6">
    <location>
        <begin position="133"/>
        <end position="152"/>
    </location>
</feature>
<keyword evidence="2" id="KW-1003">Cell membrane</keyword>
<feature type="transmembrane region" description="Helical" evidence="6">
    <location>
        <begin position="275"/>
        <end position="298"/>
    </location>
</feature>
<organism evidence="7 8">
    <name type="scientific">Candidatus Adlerbacteria bacterium RIFCSPHIGHO2_12_FULL_53_18</name>
    <dbReference type="NCBI Taxonomy" id="1797242"/>
    <lineage>
        <taxon>Bacteria</taxon>
        <taxon>Candidatus Adleribacteriota</taxon>
    </lineage>
</organism>
<evidence type="ECO:0000256" key="3">
    <source>
        <dbReference type="ARBA" id="ARBA00022692"/>
    </source>
</evidence>
<sequence length="680" mass="75842">MSATAIVAGFGFFFWLINAQLFSTEDIGLATALISVMNLISILSLIGINATFIRFLPSSERPNDKLNTGMLLVGATAVLLTGVFVALSSIISPPLHALLNTPATALIFIFLCTLSAVNAITDSIFLAHRQTKYVFTINFVFSFCKMLLPFLFIGYGAFGIFAAAAAAQGIGLALSIGILMWKFNYRPRFVIHRDIIDLVWRYSATNYLASVLNLLPVTILPIIILNQLGAHPAAYYYIVMMIGNLLYTIPWATARALFAEGSNDESLLNSHFKKAIIVIAALLIPSVIFLLVAGKFILQVFGVDFAAEGIVFLRFVALSGLLVSATAIFGSYFQVKKDLLAIIITNAALAVATITLSYVLLPLGLEGVGIAWFVGNSIAALVGYMLYRWPKDFYEKARELWFVKISVPLSKFRYLRARYHNGKRKVVLCYPEKPRPFHILYLVLHNLGFAITNDPAVKHDAVIAFEDTTFRRDVPILSDLRRSENITNIDCNDISKERVDSVFKEVFGYSSFIDPLTYQGKYVRKSNFNTTHDGVILEGPAVPKDGYVYQKLIQDKYPGGLYREMRLSIMGDAIPIAVYRYRSEHNRFNHIISTEWVAATQMLTGDEYTKVLLFCKKFGLDYGELDVMRDANEDRIYIVDANNTPAGPVPGLHIHKNDYARYLSVLSESALSKFLEPTNI</sequence>
<protein>
    <recommendedName>
        <fullName evidence="9">ATP-grasp domain-containing protein</fullName>
    </recommendedName>
</protein>
<gene>
    <name evidence="7" type="ORF">A3F55_03040</name>
</gene>
<proteinExistence type="predicted"/>
<dbReference type="Gene3D" id="3.30.470.20">
    <property type="entry name" value="ATP-grasp fold, B domain"/>
    <property type="match status" value="1"/>
</dbReference>
<feature type="transmembrane region" description="Helical" evidence="6">
    <location>
        <begin position="310"/>
        <end position="332"/>
    </location>
</feature>
<keyword evidence="3 6" id="KW-0812">Transmembrane</keyword>
<reference evidence="7 8" key="1">
    <citation type="journal article" date="2016" name="Nat. Commun.">
        <title>Thousands of microbial genomes shed light on interconnected biogeochemical processes in an aquifer system.</title>
        <authorList>
            <person name="Anantharaman K."/>
            <person name="Brown C.T."/>
            <person name="Hug L.A."/>
            <person name="Sharon I."/>
            <person name="Castelle C.J."/>
            <person name="Probst A.J."/>
            <person name="Thomas B.C."/>
            <person name="Singh A."/>
            <person name="Wilkins M.J."/>
            <person name="Karaoz U."/>
            <person name="Brodie E.L."/>
            <person name="Williams K.H."/>
            <person name="Hubbard S.S."/>
            <person name="Banfield J.F."/>
        </authorList>
    </citation>
    <scope>NUCLEOTIDE SEQUENCE [LARGE SCALE GENOMIC DNA]</scope>
</reference>
<evidence type="ECO:0008006" key="9">
    <source>
        <dbReference type="Google" id="ProtNLM"/>
    </source>
</evidence>
<comment type="caution">
    <text evidence="7">The sequence shown here is derived from an EMBL/GenBank/DDBJ whole genome shotgun (WGS) entry which is preliminary data.</text>
</comment>
<dbReference type="EMBL" id="MEWW01000004">
    <property type="protein sequence ID" value="OGC85084.1"/>
    <property type="molecule type" value="Genomic_DNA"/>
</dbReference>
<keyword evidence="5 6" id="KW-0472">Membrane</keyword>
<accession>A0A1F4XTY9</accession>
<evidence type="ECO:0000313" key="8">
    <source>
        <dbReference type="Proteomes" id="UP000178091"/>
    </source>
</evidence>
<keyword evidence="4 6" id="KW-1133">Transmembrane helix</keyword>
<feature type="transmembrane region" description="Helical" evidence="6">
    <location>
        <begin position="158"/>
        <end position="183"/>
    </location>
</feature>
<evidence type="ECO:0000256" key="4">
    <source>
        <dbReference type="ARBA" id="ARBA00022989"/>
    </source>
</evidence>
<dbReference type="InterPro" id="IPR050833">
    <property type="entry name" value="Poly_Biosynth_Transport"/>
</dbReference>
<feature type="transmembrane region" description="Helical" evidence="6">
    <location>
        <begin position="367"/>
        <end position="387"/>
    </location>
</feature>
<dbReference type="SUPFAM" id="SSF56059">
    <property type="entry name" value="Glutathione synthetase ATP-binding domain-like"/>
    <property type="match status" value="1"/>
</dbReference>
<comment type="subcellular location">
    <subcellularLocation>
        <location evidence="1">Cell membrane</location>
        <topology evidence="1">Multi-pass membrane protein</topology>
    </subcellularLocation>
</comment>
<name>A0A1F4XTY9_9BACT</name>
<evidence type="ECO:0000313" key="7">
    <source>
        <dbReference type="EMBL" id="OGC85084.1"/>
    </source>
</evidence>
<evidence type="ECO:0000256" key="6">
    <source>
        <dbReference type="SAM" id="Phobius"/>
    </source>
</evidence>
<evidence type="ECO:0000256" key="2">
    <source>
        <dbReference type="ARBA" id="ARBA00022475"/>
    </source>
</evidence>
<dbReference type="Proteomes" id="UP000178091">
    <property type="component" value="Unassembled WGS sequence"/>
</dbReference>
<dbReference type="AlphaFoldDB" id="A0A1F4XTY9"/>